<comment type="similarity">
    <text evidence="5">Belongs to the TRAFAC class myosin-kinesin ATPase superfamily. Kinesin family.</text>
</comment>
<dbReference type="PRINTS" id="PR00380">
    <property type="entry name" value="KINESINHEAVY"/>
</dbReference>
<feature type="signal peptide" evidence="6">
    <location>
        <begin position="1"/>
        <end position="22"/>
    </location>
</feature>
<dbReference type="OrthoDB" id="2403182at2759"/>
<dbReference type="PROSITE" id="PS50067">
    <property type="entry name" value="KINESIN_MOTOR_2"/>
    <property type="match status" value="1"/>
</dbReference>
<dbReference type="GO" id="GO:0005871">
    <property type="term" value="C:kinesin complex"/>
    <property type="evidence" value="ECO:0007669"/>
    <property type="project" value="TreeGrafter"/>
</dbReference>
<reference evidence="9" key="1">
    <citation type="submission" date="2017-11" db="EMBL/GenBank/DDBJ databases">
        <authorList>
            <person name="Lima N.C."/>
            <person name="Parody-Merino A.M."/>
            <person name="Battley P.F."/>
            <person name="Fidler A.E."/>
            <person name="Prosdocimi F."/>
        </authorList>
    </citation>
    <scope>NUCLEOTIDE SEQUENCE [LARGE SCALE GENOMIC DNA]</scope>
</reference>
<feature type="chain" id="PRO_5014129390" description="Kinesin motor domain-containing protein" evidence="6">
    <location>
        <begin position="23"/>
        <end position="240"/>
    </location>
</feature>
<dbReference type="SMART" id="SM00129">
    <property type="entry name" value="KISc"/>
    <property type="match status" value="1"/>
</dbReference>
<sequence length="240" mass="26934">MIWQGLLASYLPWLSFCDLAGSERCNKTQAFGDRLKEAGNINNSLHILGKCIAALKQNQNPKMKPSYIPFRESKLTRLFQPFFCGKGKACMIVNINPHASTYDETLHVMKFSAIAKQVIQTILPKSCGYFPPKLVGGDGKPVMHFDANTSVDDFPDSTETYAEEEVDITILSHEDRESKILQLERQLDEQSGKLLALGSLNSDKLTTENNMELDLMNKTMKRANEGLQKQCKEKEEVALA</sequence>
<evidence type="ECO:0000259" key="7">
    <source>
        <dbReference type="PROSITE" id="PS50067"/>
    </source>
</evidence>
<evidence type="ECO:0000256" key="3">
    <source>
        <dbReference type="ARBA" id="ARBA00022840"/>
    </source>
</evidence>
<dbReference type="InterPro" id="IPR036961">
    <property type="entry name" value="Kinesin_motor_dom_sf"/>
</dbReference>
<feature type="domain" description="Kinesin motor" evidence="7">
    <location>
        <begin position="1"/>
        <end position="118"/>
    </location>
</feature>
<evidence type="ECO:0000313" key="9">
    <source>
        <dbReference type="Proteomes" id="UP000233556"/>
    </source>
</evidence>
<keyword evidence="4" id="KW-0963">Cytoplasm</keyword>
<comment type="caution">
    <text evidence="5">Lacks conserved residue(s) required for the propagation of feature annotation.</text>
</comment>
<keyword evidence="2" id="KW-0547">Nucleotide-binding</keyword>
<keyword evidence="6" id="KW-0732">Signal</keyword>
<dbReference type="GO" id="GO:0003777">
    <property type="term" value="F:microtubule motor activity"/>
    <property type="evidence" value="ECO:0007669"/>
    <property type="project" value="InterPro"/>
</dbReference>
<evidence type="ECO:0000256" key="4">
    <source>
        <dbReference type="ARBA" id="ARBA00023212"/>
    </source>
</evidence>
<dbReference type="GO" id="GO:0005874">
    <property type="term" value="C:microtubule"/>
    <property type="evidence" value="ECO:0007669"/>
    <property type="project" value="TreeGrafter"/>
</dbReference>
<dbReference type="GO" id="GO:0016887">
    <property type="term" value="F:ATP hydrolysis activity"/>
    <property type="evidence" value="ECO:0007669"/>
    <property type="project" value="TreeGrafter"/>
</dbReference>
<dbReference type="GO" id="GO:0008017">
    <property type="term" value="F:microtubule binding"/>
    <property type="evidence" value="ECO:0007669"/>
    <property type="project" value="InterPro"/>
</dbReference>
<evidence type="ECO:0000256" key="1">
    <source>
        <dbReference type="ARBA" id="ARBA00004245"/>
    </source>
</evidence>
<protein>
    <recommendedName>
        <fullName evidence="7">Kinesin motor domain-containing protein</fullName>
    </recommendedName>
</protein>
<evidence type="ECO:0000256" key="5">
    <source>
        <dbReference type="PROSITE-ProRule" id="PRU00283"/>
    </source>
</evidence>
<dbReference type="InterPro" id="IPR027417">
    <property type="entry name" value="P-loop_NTPase"/>
</dbReference>
<evidence type="ECO:0000313" key="8">
    <source>
        <dbReference type="EMBL" id="PKU31438.1"/>
    </source>
</evidence>
<dbReference type="PANTHER" id="PTHR24115">
    <property type="entry name" value="KINESIN-RELATED"/>
    <property type="match status" value="1"/>
</dbReference>
<reference evidence="9" key="2">
    <citation type="submission" date="2017-12" db="EMBL/GenBank/DDBJ databases">
        <title>Genome sequence of the Bar-tailed Godwit (Limosa lapponica baueri).</title>
        <authorList>
            <person name="Lima N.C.B."/>
            <person name="Parody-Merino A.M."/>
            <person name="Battley P.F."/>
            <person name="Fidler A.E."/>
            <person name="Prosdocimi F."/>
        </authorList>
    </citation>
    <scope>NUCLEOTIDE SEQUENCE [LARGE SCALE GENOMIC DNA]</scope>
</reference>
<dbReference type="Proteomes" id="UP000233556">
    <property type="component" value="Unassembled WGS sequence"/>
</dbReference>
<dbReference type="SUPFAM" id="SSF52540">
    <property type="entry name" value="P-loop containing nucleoside triphosphate hydrolases"/>
    <property type="match status" value="1"/>
</dbReference>
<evidence type="ECO:0000256" key="2">
    <source>
        <dbReference type="ARBA" id="ARBA00022741"/>
    </source>
</evidence>
<dbReference type="InterPro" id="IPR001752">
    <property type="entry name" value="Kinesin_motor_dom"/>
</dbReference>
<dbReference type="GO" id="GO:0007018">
    <property type="term" value="P:microtubule-based movement"/>
    <property type="evidence" value="ECO:0007669"/>
    <property type="project" value="InterPro"/>
</dbReference>
<accession>A0A2I0TCA6</accession>
<dbReference type="Pfam" id="PF00225">
    <property type="entry name" value="Kinesin"/>
    <property type="match status" value="1"/>
</dbReference>
<keyword evidence="4" id="KW-0206">Cytoskeleton</keyword>
<dbReference type="InterPro" id="IPR027640">
    <property type="entry name" value="Kinesin-like_fam"/>
</dbReference>
<gene>
    <name evidence="8" type="ORF">llap_18258</name>
</gene>
<name>A0A2I0TCA6_LIMLA</name>
<keyword evidence="3" id="KW-0067">ATP-binding</keyword>
<comment type="subcellular location">
    <subcellularLocation>
        <location evidence="1">Cytoplasm</location>
        <location evidence="1">Cytoskeleton</location>
    </subcellularLocation>
</comment>
<dbReference type="AlphaFoldDB" id="A0A2I0TCA6"/>
<dbReference type="Gene3D" id="3.40.850.10">
    <property type="entry name" value="Kinesin motor domain"/>
    <property type="match status" value="1"/>
</dbReference>
<dbReference type="PANTHER" id="PTHR24115:SF408">
    <property type="entry name" value="KINESIN-LIKE PROTEIN"/>
    <property type="match status" value="1"/>
</dbReference>
<dbReference type="EMBL" id="KZ512807">
    <property type="protein sequence ID" value="PKU31438.1"/>
    <property type="molecule type" value="Genomic_DNA"/>
</dbReference>
<dbReference type="GO" id="GO:0005634">
    <property type="term" value="C:nucleus"/>
    <property type="evidence" value="ECO:0007669"/>
    <property type="project" value="TreeGrafter"/>
</dbReference>
<organism evidence="8 9">
    <name type="scientific">Limosa lapponica baueri</name>
    <dbReference type="NCBI Taxonomy" id="1758121"/>
    <lineage>
        <taxon>Eukaryota</taxon>
        <taxon>Metazoa</taxon>
        <taxon>Chordata</taxon>
        <taxon>Craniata</taxon>
        <taxon>Vertebrata</taxon>
        <taxon>Euteleostomi</taxon>
        <taxon>Archelosauria</taxon>
        <taxon>Archosauria</taxon>
        <taxon>Dinosauria</taxon>
        <taxon>Saurischia</taxon>
        <taxon>Theropoda</taxon>
        <taxon>Coelurosauria</taxon>
        <taxon>Aves</taxon>
        <taxon>Neognathae</taxon>
        <taxon>Neoaves</taxon>
        <taxon>Charadriiformes</taxon>
        <taxon>Scolopacidae</taxon>
        <taxon>Limosa</taxon>
    </lineage>
</organism>
<dbReference type="GO" id="GO:0005524">
    <property type="term" value="F:ATP binding"/>
    <property type="evidence" value="ECO:0007669"/>
    <property type="project" value="UniProtKB-KW"/>
</dbReference>
<proteinExistence type="inferred from homology"/>
<evidence type="ECO:0000256" key="6">
    <source>
        <dbReference type="SAM" id="SignalP"/>
    </source>
</evidence>
<keyword evidence="9" id="KW-1185">Reference proteome</keyword>